<sequence>MTTLHLLTSNQSFDRLTEQAFLVGPDDAIVLMAEGVYCAFSSKNLHRPVYVLNSDLSLRGLNPRDISGKLIDYNELIGLLTQFSRSISW</sequence>
<evidence type="ECO:0008006" key="3">
    <source>
        <dbReference type="Google" id="ProtNLM"/>
    </source>
</evidence>
<organism evidence="1 2">
    <name type="scientific">Planctobacterium marinum</name>
    <dbReference type="NCBI Taxonomy" id="1631968"/>
    <lineage>
        <taxon>Bacteria</taxon>
        <taxon>Pseudomonadati</taxon>
        <taxon>Pseudomonadota</taxon>
        <taxon>Gammaproteobacteria</taxon>
        <taxon>Alteromonadales</taxon>
        <taxon>Alteromonadaceae</taxon>
        <taxon>Planctobacterium</taxon>
    </lineage>
</organism>
<dbReference type="InterPro" id="IPR007215">
    <property type="entry name" value="Sulphur_relay_TusB/DsrH"/>
</dbReference>
<proteinExistence type="predicted"/>
<dbReference type="InterPro" id="IPR027396">
    <property type="entry name" value="DsrEFH-like"/>
</dbReference>
<protein>
    <recommendedName>
        <fullName evidence="3">Sulfurtransferase complex subunit TusB</fullName>
    </recommendedName>
</protein>
<evidence type="ECO:0000313" key="1">
    <source>
        <dbReference type="EMBL" id="BDX06629.1"/>
    </source>
</evidence>
<evidence type="ECO:0000313" key="2">
    <source>
        <dbReference type="Proteomes" id="UP001333710"/>
    </source>
</evidence>
<reference evidence="1" key="1">
    <citation type="submission" date="2023-01" db="EMBL/GenBank/DDBJ databases">
        <title>Complete genome sequence of Planctobacterium marinum strain Dej080120_11.</title>
        <authorList>
            <person name="Ueki S."/>
            <person name="Maruyama F."/>
        </authorList>
    </citation>
    <scope>NUCLEOTIDE SEQUENCE</scope>
    <source>
        <strain evidence="1">Dej080120_11</strain>
    </source>
</reference>
<dbReference type="RefSeq" id="WP_338292639.1">
    <property type="nucleotide sequence ID" value="NZ_AP027272.1"/>
</dbReference>
<dbReference type="EMBL" id="AP027272">
    <property type="protein sequence ID" value="BDX06629.1"/>
    <property type="molecule type" value="Genomic_DNA"/>
</dbReference>
<dbReference type="SUPFAM" id="SSF75169">
    <property type="entry name" value="DsrEFH-like"/>
    <property type="match status" value="1"/>
</dbReference>
<dbReference type="GO" id="GO:0005737">
    <property type="term" value="C:cytoplasm"/>
    <property type="evidence" value="ECO:0007669"/>
    <property type="project" value="InterPro"/>
</dbReference>
<accession>A0AA48HRG0</accession>
<dbReference type="KEGG" id="pmaw:MACH26_21500"/>
<dbReference type="AlphaFoldDB" id="A0AA48HRG0"/>
<name>A0AA48HRG0_9ALTE</name>
<dbReference type="Pfam" id="PF04077">
    <property type="entry name" value="DsrH"/>
    <property type="match status" value="1"/>
</dbReference>
<dbReference type="GO" id="GO:0002143">
    <property type="term" value="P:tRNA wobble position uridine thiolation"/>
    <property type="evidence" value="ECO:0007669"/>
    <property type="project" value="InterPro"/>
</dbReference>
<keyword evidence="2" id="KW-1185">Reference proteome</keyword>
<dbReference type="Proteomes" id="UP001333710">
    <property type="component" value="Chromosome"/>
</dbReference>
<gene>
    <name evidence="1" type="ORF">MACH26_21500</name>
</gene>
<dbReference type="Gene3D" id="3.40.1260.10">
    <property type="entry name" value="DsrEFH-like"/>
    <property type="match status" value="1"/>
</dbReference>